<keyword evidence="3" id="KW-0732">Signal</keyword>
<dbReference type="Proteomes" id="UP000822369">
    <property type="component" value="Chromosome 10"/>
</dbReference>
<proteinExistence type="predicted"/>
<evidence type="ECO:0000256" key="2">
    <source>
        <dbReference type="SAM" id="Phobius"/>
    </source>
</evidence>
<evidence type="ECO:0000259" key="4">
    <source>
        <dbReference type="PROSITE" id="PS50835"/>
    </source>
</evidence>
<evidence type="ECO:0000256" key="1">
    <source>
        <dbReference type="SAM" id="MobiDB-lite"/>
    </source>
</evidence>
<feature type="chain" id="PRO_5038767177" evidence="3">
    <location>
        <begin position="33"/>
        <end position="420"/>
    </location>
</feature>
<name>A0A9D2Y6Y1_NOTFU</name>
<gene>
    <name evidence="5" type="ORF">G4P62_018868</name>
</gene>
<keyword evidence="2" id="KW-0812">Transmembrane</keyword>
<dbReference type="InterPro" id="IPR013783">
    <property type="entry name" value="Ig-like_fold"/>
</dbReference>
<dbReference type="KEGG" id="nfu:107396972"/>
<accession>A0A9D2Y6Y1</accession>
<evidence type="ECO:0000313" key="5">
    <source>
        <dbReference type="EMBL" id="KAF7214398.1"/>
    </source>
</evidence>
<dbReference type="Gene3D" id="2.60.40.10">
    <property type="entry name" value="Immunoglobulins"/>
    <property type="match status" value="2"/>
</dbReference>
<comment type="caution">
    <text evidence="5">The sequence shown here is derived from an EMBL/GenBank/DDBJ whole genome shotgun (WGS) entry which is preliminary data.</text>
</comment>
<keyword evidence="2" id="KW-0472">Membrane</keyword>
<dbReference type="PROSITE" id="PS50835">
    <property type="entry name" value="IG_LIKE"/>
    <property type="match status" value="1"/>
</dbReference>
<dbReference type="InterPro" id="IPR036179">
    <property type="entry name" value="Ig-like_dom_sf"/>
</dbReference>
<keyword evidence="2" id="KW-1133">Transmembrane helix</keyword>
<feature type="transmembrane region" description="Helical" evidence="2">
    <location>
        <begin position="312"/>
        <end position="333"/>
    </location>
</feature>
<evidence type="ECO:0000313" key="6">
    <source>
        <dbReference type="Proteomes" id="UP000822369"/>
    </source>
</evidence>
<sequence length="420" mass="46452">MGCSRSLFAAPSVNLLTVIMLLSVVLLPDVQSQTKCDKAPHLTIEAPQKIEALEGSCLQIPCSFKKKPDKEVDNSKEIFGVWIKSDPVFDKNPNNVIFNSSEIQNSYKMTLTGDLRQKNCTTVFSDLIKPQSDKYFFRIENESFKATASCHPVQITVSDSARKPRIQISGDGQQQNSVTVTCSAFTPCPRSPPELTWHLQQVSHRLAENPDGTFTTEIQTTFPLSDTHDGLNISCCARYPVYDPELDASEDTSAPTSPSRWVSAGSWVKLNSEGVMTVAEGNIYRFNITEGGAYYCEAAENKEISTPTYQNALISAAAVLVCSFLVVCVWFLWSRRQTRVSQAGEDLVLQSLPASQTEGDVHYEEVNVLMKRHVASTVSEDNSRQQQETVYSQVNVSKSESSSTQSAAGLEELYAQVKKN</sequence>
<dbReference type="PANTHER" id="PTHR46484:SF8">
    <property type="entry name" value="B-CELL RECEPTOR CD22-LIKE-RELATED"/>
    <property type="match status" value="1"/>
</dbReference>
<feature type="domain" description="Ig-like" evidence="4">
    <location>
        <begin position="164"/>
        <end position="315"/>
    </location>
</feature>
<feature type="region of interest" description="Disordered" evidence="1">
    <location>
        <begin position="377"/>
        <end position="407"/>
    </location>
</feature>
<dbReference type="PANTHER" id="PTHR46484">
    <property type="entry name" value="SI:CH211-171H4.5-RELATED"/>
    <property type="match status" value="1"/>
</dbReference>
<organism evidence="5 6">
    <name type="scientific">Nothobranchius furzeri</name>
    <name type="common">Turquoise killifish</name>
    <dbReference type="NCBI Taxonomy" id="105023"/>
    <lineage>
        <taxon>Eukaryota</taxon>
        <taxon>Metazoa</taxon>
        <taxon>Chordata</taxon>
        <taxon>Craniata</taxon>
        <taxon>Vertebrata</taxon>
        <taxon>Euteleostomi</taxon>
        <taxon>Actinopterygii</taxon>
        <taxon>Neopterygii</taxon>
        <taxon>Teleostei</taxon>
        <taxon>Neoteleostei</taxon>
        <taxon>Acanthomorphata</taxon>
        <taxon>Ovalentaria</taxon>
        <taxon>Atherinomorphae</taxon>
        <taxon>Cyprinodontiformes</taxon>
        <taxon>Nothobranchiidae</taxon>
        <taxon>Nothobranchius</taxon>
    </lineage>
</organism>
<protein>
    <submittedName>
        <fullName evidence="5">Sialic acid-binding Ig-like lectin 7</fullName>
    </submittedName>
</protein>
<dbReference type="EMBL" id="JAAVVJ010000010">
    <property type="protein sequence ID" value="KAF7214398.1"/>
    <property type="molecule type" value="Genomic_DNA"/>
</dbReference>
<evidence type="ECO:0000256" key="3">
    <source>
        <dbReference type="SAM" id="SignalP"/>
    </source>
</evidence>
<feature type="compositionally biased region" description="Polar residues" evidence="1">
    <location>
        <begin position="377"/>
        <end position="391"/>
    </location>
</feature>
<dbReference type="SUPFAM" id="SSF48726">
    <property type="entry name" value="Immunoglobulin"/>
    <property type="match status" value="2"/>
</dbReference>
<dbReference type="InterPro" id="IPR007110">
    <property type="entry name" value="Ig-like_dom"/>
</dbReference>
<feature type="compositionally biased region" description="Low complexity" evidence="1">
    <location>
        <begin position="392"/>
        <end position="406"/>
    </location>
</feature>
<reference evidence="5" key="1">
    <citation type="submission" date="2020-03" db="EMBL/GenBank/DDBJ databases">
        <title>Intra-Species Differences in Population Size shape Life History and Genome Evolution.</title>
        <authorList>
            <person name="Willemsen D."/>
            <person name="Cui R."/>
            <person name="Valenzano D.R."/>
        </authorList>
    </citation>
    <scope>NUCLEOTIDE SEQUENCE</scope>
    <source>
        <strain evidence="5">GRZ</strain>
        <tissue evidence="5">Whole</tissue>
    </source>
</reference>
<dbReference type="AlphaFoldDB" id="A0A9D2Y6Y1"/>
<feature type="signal peptide" evidence="3">
    <location>
        <begin position="1"/>
        <end position="32"/>
    </location>
</feature>